<name>A0A8S5NLM8_9CAUD</name>
<organism evidence="1">
    <name type="scientific">Myoviridae sp. ctkOm7</name>
    <dbReference type="NCBI Taxonomy" id="2826690"/>
    <lineage>
        <taxon>Viruses</taxon>
        <taxon>Duplodnaviria</taxon>
        <taxon>Heunggongvirae</taxon>
        <taxon>Uroviricota</taxon>
        <taxon>Caudoviricetes</taxon>
    </lineage>
</organism>
<accession>A0A8S5NLM8</accession>
<reference evidence="1" key="1">
    <citation type="journal article" date="2021" name="Proc. Natl. Acad. Sci. U.S.A.">
        <title>A Catalog of Tens of Thousands of Viruses from Human Metagenomes Reveals Hidden Associations with Chronic Diseases.</title>
        <authorList>
            <person name="Tisza M.J."/>
            <person name="Buck C.B."/>
        </authorList>
    </citation>
    <scope>NUCLEOTIDE SEQUENCE</scope>
    <source>
        <strain evidence="1">CtkOm7</strain>
    </source>
</reference>
<dbReference type="EMBL" id="BK015199">
    <property type="protein sequence ID" value="DAD95709.1"/>
    <property type="molecule type" value="Genomic_DNA"/>
</dbReference>
<proteinExistence type="predicted"/>
<evidence type="ECO:0000313" key="1">
    <source>
        <dbReference type="EMBL" id="DAD95709.1"/>
    </source>
</evidence>
<sequence length="65" mass="7517">MASLLPIPYTVPPLSVISVLGFNDCRCLNCFRLFPCCDYIVTLIKYNVYWYNVHLLSVLFVHNCT</sequence>
<protein>
    <submittedName>
        <fullName evidence="1">Uncharacterized protein</fullName>
    </submittedName>
</protein>